<dbReference type="PANTHER" id="PTHR28156:SF1">
    <property type="entry name" value="FAS1 DOMAIN-CONTAINING PROTEIN YDR262W"/>
    <property type="match status" value="1"/>
</dbReference>
<dbReference type="InterPro" id="IPR040200">
    <property type="entry name" value="Mug57-like"/>
</dbReference>
<dbReference type="RefSeq" id="XP_007372379.1">
    <property type="nucleotide sequence ID" value="XM_007372317.1"/>
</dbReference>
<dbReference type="PANTHER" id="PTHR28156">
    <property type="entry name" value="FAS1 DOMAIN-CONTAINING PROTEIN YDR262W"/>
    <property type="match status" value="1"/>
</dbReference>
<sequence>MKLTYITSLTLISSVVAKNLVDLNSFKAEVEEDKSQLEKRKNVVNLDDFKILNGKREPKNVIDINKFKEPITKRKNVVNLNDFKIDKRDAKNVFDLTKLQQGSQRPSKRDEQKVLANNLLFTIDSVDCYNNLLQSILPQIRSISIFAGYIRDNQVLNDKTEFVNETMVIIAPMDSAIESKLSGLKPWEFPHSLGNVKDQFEQEKLLQENLNGFLNGHIITNFESKLIIGSDDDVKLQQVVIAPLNNGKLIKIKQDSITDKFKVKVDREWIDVVLVKQVENGFVFVIDDSLVKP</sequence>
<organism evidence="5">
    <name type="scientific">Spathaspora passalidarum (strain NRRL Y-27907 / 11-Y1)</name>
    <dbReference type="NCBI Taxonomy" id="619300"/>
    <lineage>
        <taxon>Eukaryota</taxon>
        <taxon>Fungi</taxon>
        <taxon>Dikarya</taxon>
        <taxon>Ascomycota</taxon>
        <taxon>Saccharomycotina</taxon>
        <taxon>Pichiomycetes</taxon>
        <taxon>Debaryomycetaceae</taxon>
        <taxon>Spathaspora</taxon>
    </lineage>
</organism>
<dbReference type="FunCoup" id="G3AFH8">
    <property type="interactions" value="11"/>
</dbReference>
<evidence type="ECO:0000313" key="5">
    <source>
        <dbReference type="Proteomes" id="UP000000709"/>
    </source>
</evidence>
<evidence type="ECO:0000313" key="4">
    <source>
        <dbReference type="EMBL" id="EGW34967.1"/>
    </source>
</evidence>
<evidence type="ECO:0000256" key="3">
    <source>
        <dbReference type="SAM" id="SignalP"/>
    </source>
</evidence>
<gene>
    <name evidence="4" type="ORF">SPAPADRAFT_48028</name>
</gene>
<dbReference type="OrthoDB" id="5551751at2759"/>
<keyword evidence="1 3" id="KW-0732">Signal</keyword>
<dbReference type="STRING" id="619300.G3AFH8"/>
<evidence type="ECO:0000256" key="1">
    <source>
        <dbReference type="ARBA" id="ARBA00022729"/>
    </source>
</evidence>
<dbReference type="AlphaFoldDB" id="G3AFH8"/>
<proteinExistence type="predicted"/>
<dbReference type="HOGENOM" id="CLU_052194_0_0_1"/>
<dbReference type="EMBL" id="GL996499">
    <property type="protein sequence ID" value="EGW34967.1"/>
    <property type="molecule type" value="Genomic_DNA"/>
</dbReference>
<name>G3AFH8_SPAPN</name>
<accession>G3AFH8</accession>
<feature type="signal peptide" evidence="3">
    <location>
        <begin position="1"/>
        <end position="17"/>
    </location>
</feature>
<dbReference type="GeneID" id="18871167"/>
<reference evidence="4 5" key="1">
    <citation type="journal article" date="2011" name="Proc. Natl. Acad. Sci. U.S.A.">
        <title>Comparative genomics of xylose-fermenting fungi for enhanced biofuel production.</title>
        <authorList>
            <person name="Wohlbach D.J."/>
            <person name="Kuo A."/>
            <person name="Sato T.K."/>
            <person name="Potts K.M."/>
            <person name="Salamov A.A."/>
            <person name="LaButti K.M."/>
            <person name="Sun H."/>
            <person name="Clum A."/>
            <person name="Pangilinan J.L."/>
            <person name="Lindquist E.A."/>
            <person name="Lucas S."/>
            <person name="Lapidus A."/>
            <person name="Jin M."/>
            <person name="Gunawan C."/>
            <person name="Balan V."/>
            <person name="Dale B.E."/>
            <person name="Jeffries T.W."/>
            <person name="Zinkel R."/>
            <person name="Barry K.W."/>
            <person name="Grigoriev I.V."/>
            <person name="Gasch A.P."/>
        </authorList>
    </citation>
    <scope>NUCLEOTIDE SEQUENCE [LARGE SCALE GENOMIC DNA]</scope>
    <source>
        <strain evidence="5">NRRL Y-27907 / 11-Y1</strain>
    </source>
</reference>
<dbReference type="KEGG" id="spaa:SPAPADRAFT_48028"/>
<feature type="chain" id="PRO_5003442466" description="FAS1 domain-containing protein" evidence="3">
    <location>
        <begin position="18"/>
        <end position="293"/>
    </location>
</feature>
<dbReference type="InParanoid" id="G3AFH8"/>
<evidence type="ECO:0000256" key="2">
    <source>
        <dbReference type="SAM" id="Coils"/>
    </source>
</evidence>
<protein>
    <recommendedName>
        <fullName evidence="6">FAS1 domain-containing protein</fullName>
    </recommendedName>
</protein>
<keyword evidence="5" id="KW-1185">Reference proteome</keyword>
<dbReference type="eggNOG" id="ENOG502S3U5">
    <property type="taxonomic scope" value="Eukaryota"/>
</dbReference>
<evidence type="ECO:0008006" key="6">
    <source>
        <dbReference type="Google" id="ProtNLM"/>
    </source>
</evidence>
<dbReference type="Proteomes" id="UP000000709">
    <property type="component" value="Unassembled WGS sequence"/>
</dbReference>
<dbReference type="OMA" id="DSENWID"/>
<keyword evidence="2" id="KW-0175">Coiled coil</keyword>
<feature type="coiled-coil region" evidence="2">
    <location>
        <begin position="20"/>
        <end position="47"/>
    </location>
</feature>